<gene>
    <name evidence="1" type="ORF">HPLM_LOCUS7142</name>
</gene>
<sequence length="123" mass="14444">MALDRNFSFVRLQDVAAVYYAVSTNPIGKEFMFNFLLERWDEILESLTADHRTVERVIKACTAGIRLEQQIDQVKLHINNLFRNGAHAREYGAFDEQIERAGHKINWIKKHMRKLADFFEKST</sequence>
<proteinExistence type="predicted"/>
<dbReference type="EMBL" id="UZAF01016608">
    <property type="protein sequence ID" value="VDO31061.1"/>
    <property type="molecule type" value="Genomic_DNA"/>
</dbReference>
<name>A0A3P7U935_HAEPC</name>
<protein>
    <recommendedName>
        <fullName evidence="3">ERAP1_C domain-containing protein</fullName>
    </recommendedName>
</protein>
<organism evidence="1 2">
    <name type="scientific">Haemonchus placei</name>
    <name type="common">Barber's pole worm</name>
    <dbReference type="NCBI Taxonomy" id="6290"/>
    <lineage>
        <taxon>Eukaryota</taxon>
        <taxon>Metazoa</taxon>
        <taxon>Ecdysozoa</taxon>
        <taxon>Nematoda</taxon>
        <taxon>Chromadorea</taxon>
        <taxon>Rhabditida</taxon>
        <taxon>Rhabditina</taxon>
        <taxon>Rhabditomorpha</taxon>
        <taxon>Strongyloidea</taxon>
        <taxon>Trichostrongylidae</taxon>
        <taxon>Haemonchus</taxon>
    </lineage>
</organism>
<evidence type="ECO:0000313" key="2">
    <source>
        <dbReference type="Proteomes" id="UP000268014"/>
    </source>
</evidence>
<evidence type="ECO:0008006" key="3">
    <source>
        <dbReference type="Google" id="ProtNLM"/>
    </source>
</evidence>
<dbReference type="STRING" id="6290.A0A3P7U935"/>
<dbReference type="Gene3D" id="1.25.50.20">
    <property type="match status" value="1"/>
</dbReference>
<dbReference type="OrthoDB" id="5825230at2759"/>
<evidence type="ECO:0000313" key="1">
    <source>
        <dbReference type="EMBL" id="VDO31061.1"/>
    </source>
</evidence>
<keyword evidence="2" id="KW-1185">Reference proteome</keyword>
<accession>A0A3P7U935</accession>
<reference evidence="1 2" key="1">
    <citation type="submission" date="2018-11" db="EMBL/GenBank/DDBJ databases">
        <authorList>
            <consortium name="Pathogen Informatics"/>
        </authorList>
    </citation>
    <scope>NUCLEOTIDE SEQUENCE [LARGE SCALE GENOMIC DNA]</scope>
    <source>
        <strain evidence="1 2">MHpl1</strain>
    </source>
</reference>
<dbReference type="AlphaFoldDB" id="A0A3P7U935"/>
<dbReference type="Proteomes" id="UP000268014">
    <property type="component" value="Unassembled WGS sequence"/>
</dbReference>